<name>A0A0M0F4N3_CELCE</name>
<accession>A0A0M0F4N3</accession>
<organism evidence="1 2">
    <name type="scientific">Cellulosimicrobium cellulans F16</name>
    <dbReference type="NCBI Taxonomy" id="1350482"/>
    <lineage>
        <taxon>Bacteria</taxon>
        <taxon>Bacillati</taxon>
        <taxon>Actinomycetota</taxon>
        <taxon>Actinomycetes</taxon>
        <taxon>Micrococcales</taxon>
        <taxon>Promicromonosporaceae</taxon>
        <taxon>Cellulosimicrobium</taxon>
    </lineage>
</organism>
<evidence type="ECO:0000313" key="2">
    <source>
        <dbReference type="Proteomes" id="UP000037387"/>
    </source>
</evidence>
<protein>
    <submittedName>
        <fullName evidence="1">Uncharacterized protein</fullName>
    </submittedName>
</protein>
<proteinExistence type="predicted"/>
<keyword evidence="2" id="KW-1185">Reference proteome</keyword>
<gene>
    <name evidence="1" type="ORF">M768_13590</name>
</gene>
<dbReference type="EMBL" id="ATNL01000011">
    <property type="protein sequence ID" value="KON72535.1"/>
    <property type="molecule type" value="Genomic_DNA"/>
</dbReference>
<comment type="caution">
    <text evidence="1">The sequence shown here is derived from an EMBL/GenBank/DDBJ whole genome shotgun (WGS) entry which is preliminary data.</text>
</comment>
<dbReference type="AlphaFoldDB" id="A0A0M0F4N3"/>
<dbReference type="Proteomes" id="UP000037387">
    <property type="component" value="Unassembled WGS sequence"/>
</dbReference>
<reference evidence="1 2" key="1">
    <citation type="journal article" date="2015" name="Sci. Rep.">
        <title>Functional and structural properties of a novel cellulosome-like multienzyme complex: efficient glycoside hydrolysis of water-insoluble 7-xylosyl-10-deacetylpaclitaxel.</title>
        <authorList>
            <person name="Dou T.Y."/>
            <person name="Luan H.W."/>
            <person name="Ge G.B."/>
            <person name="Dong M.M."/>
            <person name="Zou H.F."/>
            <person name="He Y.Q."/>
            <person name="Cui P."/>
            <person name="Wang J.Y."/>
            <person name="Hao D.C."/>
            <person name="Yang S.L."/>
            <person name="Yang L."/>
        </authorList>
    </citation>
    <scope>NUCLEOTIDE SEQUENCE [LARGE SCALE GENOMIC DNA]</scope>
    <source>
        <strain evidence="1 2">F16</strain>
    </source>
</reference>
<sequence length="57" mass="6210">MSIWAPGRSRIGSPSGSYNWGTSTTKTYRYNAYGIRSGEWLVWGGGSTLSIAKGCIY</sequence>
<evidence type="ECO:0000313" key="1">
    <source>
        <dbReference type="EMBL" id="KON72535.1"/>
    </source>
</evidence>
<dbReference type="PATRIC" id="fig|1350482.3.peg.3056"/>